<gene>
    <name evidence="11" type="ORF">MXD59_14920</name>
</gene>
<sequence length="412" mass="41698">MRDSDRTGQLTAGTDPMARMARSANAVVYAMVAVAAGLGVMTGADPWALALIAASVAPLAVEGAGVRVPPLVGGLVTLAAIGAAQGVGTPKMVLLIPVAMAAWVALRSSSALVNAVYLVGTVGLSVLWFVSVEPAPAGNYISSGSVVWAAAAGYGTASGYILRRTGELAEELARAQHRIVTTAASEERRRIAQDVHDLVAHSLAVALLNVTGARRTMRRDPALADEALARAEAVGRESLNGIRQVVGLLREDGHVDPRPPGATGADAGPGVGPLPDAHDLVALIDGYRAGGLPVELRIDGSLDGLDAVAGSVLFRTVREALANVSHHAAGAVTDIEIGVAAGSVRVAVTNPLPPGWQRRSQRRGLGLTGVVERVNALGGTVSAGADDGAWQLAAVIPRVPTPLAAASGDAGG</sequence>
<dbReference type="EC" id="2.7.13.3" evidence="2"/>
<feature type="domain" description="Signal transduction histidine kinase subgroup 3 dimerisation and phosphoacceptor" evidence="10">
    <location>
        <begin position="187"/>
        <end position="252"/>
    </location>
</feature>
<keyword evidence="3" id="KW-0597">Phosphoprotein</keyword>
<dbReference type="InterPro" id="IPR050482">
    <property type="entry name" value="Sensor_HK_TwoCompSys"/>
</dbReference>
<evidence type="ECO:0000256" key="3">
    <source>
        <dbReference type="ARBA" id="ARBA00022553"/>
    </source>
</evidence>
<dbReference type="EMBL" id="JALKFT010000014">
    <property type="protein sequence ID" value="MCK9877049.1"/>
    <property type="molecule type" value="Genomic_DNA"/>
</dbReference>
<keyword evidence="5" id="KW-0547">Nucleotide-binding</keyword>
<name>A0ABT0JZT8_9ACTN</name>
<dbReference type="GO" id="GO:0016301">
    <property type="term" value="F:kinase activity"/>
    <property type="evidence" value="ECO:0007669"/>
    <property type="project" value="UniProtKB-KW"/>
</dbReference>
<comment type="catalytic activity">
    <reaction evidence="1">
        <text>ATP + protein L-histidine = ADP + protein N-phospho-L-histidine.</text>
        <dbReference type="EC" id="2.7.13.3"/>
    </reaction>
</comment>
<protein>
    <recommendedName>
        <fullName evidence="2">histidine kinase</fullName>
        <ecNumber evidence="2">2.7.13.3</ecNumber>
    </recommendedName>
</protein>
<dbReference type="InterPro" id="IPR036890">
    <property type="entry name" value="HATPase_C_sf"/>
</dbReference>
<accession>A0ABT0JZT8</accession>
<comment type="caution">
    <text evidence="11">The sequence shown here is derived from an EMBL/GenBank/DDBJ whole genome shotgun (WGS) entry which is preliminary data.</text>
</comment>
<evidence type="ECO:0000256" key="6">
    <source>
        <dbReference type="ARBA" id="ARBA00022777"/>
    </source>
</evidence>
<organism evidence="11 12">
    <name type="scientific">Frankia umida</name>
    <dbReference type="NCBI Taxonomy" id="573489"/>
    <lineage>
        <taxon>Bacteria</taxon>
        <taxon>Bacillati</taxon>
        <taxon>Actinomycetota</taxon>
        <taxon>Actinomycetes</taxon>
        <taxon>Frankiales</taxon>
        <taxon>Frankiaceae</taxon>
        <taxon>Frankia</taxon>
    </lineage>
</organism>
<reference evidence="11 12" key="1">
    <citation type="submission" date="2022-04" db="EMBL/GenBank/DDBJ databases">
        <title>Genome diversity in the genus Frankia.</title>
        <authorList>
            <person name="Carlos-Shanley C."/>
            <person name="Hahn D."/>
        </authorList>
    </citation>
    <scope>NUCLEOTIDE SEQUENCE [LARGE SCALE GENOMIC DNA]</scope>
    <source>
        <strain evidence="11 12">Ag45/Mut15</strain>
    </source>
</reference>
<evidence type="ECO:0000256" key="5">
    <source>
        <dbReference type="ARBA" id="ARBA00022741"/>
    </source>
</evidence>
<evidence type="ECO:0000256" key="2">
    <source>
        <dbReference type="ARBA" id="ARBA00012438"/>
    </source>
</evidence>
<feature type="transmembrane region" description="Helical" evidence="9">
    <location>
        <begin position="111"/>
        <end position="131"/>
    </location>
</feature>
<keyword evidence="4" id="KW-0808">Transferase</keyword>
<dbReference type="InterPro" id="IPR011712">
    <property type="entry name" value="Sig_transdc_His_kin_sub3_dim/P"/>
</dbReference>
<keyword evidence="7" id="KW-0067">ATP-binding</keyword>
<keyword evidence="6 11" id="KW-0418">Kinase</keyword>
<keyword evidence="9" id="KW-0812">Transmembrane</keyword>
<evidence type="ECO:0000313" key="12">
    <source>
        <dbReference type="Proteomes" id="UP001201873"/>
    </source>
</evidence>
<evidence type="ECO:0000256" key="1">
    <source>
        <dbReference type="ARBA" id="ARBA00000085"/>
    </source>
</evidence>
<dbReference type="Gene3D" id="3.30.565.10">
    <property type="entry name" value="Histidine kinase-like ATPase, C-terminal domain"/>
    <property type="match status" value="1"/>
</dbReference>
<dbReference type="Proteomes" id="UP001201873">
    <property type="component" value="Unassembled WGS sequence"/>
</dbReference>
<feature type="transmembrane region" description="Helical" evidence="9">
    <location>
        <begin position="71"/>
        <end position="104"/>
    </location>
</feature>
<evidence type="ECO:0000256" key="8">
    <source>
        <dbReference type="ARBA" id="ARBA00023012"/>
    </source>
</evidence>
<dbReference type="SUPFAM" id="SSF55874">
    <property type="entry name" value="ATPase domain of HSP90 chaperone/DNA topoisomerase II/histidine kinase"/>
    <property type="match status" value="1"/>
</dbReference>
<keyword evidence="9" id="KW-0472">Membrane</keyword>
<dbReference type="Gene3D" id="1.20.5.1930">
    <property type="match status" value="1"/>
</dbReference>
<evidence type="ECO:0000256" key="9">
    <source>
        <dbReference type="SAM" id="Phobius"/>
    </source>
</evidence>
<proteinExistence type="predicted"/>
<keyword evidence="12" id="KW-1185">Reference proteome</keyword>
<evidence type="ECO:0000256" key="4">
    <source>
        <dbReference type="ARBA" id="ARBA00022679"/>
    </source>
</evidence>
<dbReference type="PANTHER" id="PTHR24421:SF10">
    <property type="entry name" value="NITRATE_NITRITE SENSOR PROTEIN NARQ"/>
    <property type="match status" value="1"/>
</dbReference>
<dbReference type="CDD" id="cd16917">
    <property type="entry name" value="HATPase_UhpB-NarQ-NarX-like"/>
    <property type="match status" value="1"/>
</dbReference>
<dbReference type="Pfam" id="PF07730">
    <property type="entry name" value="HisKA_3"/>
    <property type="match status" value="1"/>
</dbReference>
<keyword evidence="8" id="KW-0902">Two-component regulatory system</keyword>
<evidence type="ECO:0000259" key="10">
    <source>
        <dbReference type="Pfam" id="PF07730"/>
    </source>
</evidence>
<dbReference type="RefSeq" id="WP_248813574.1">
    <property type="nucleotide sequence ID" value="NZ_JALKFT010000014.1"/>
</dbReference>
<keyword evidence="9" id="KW-1133">Transmembrane helix</keyword>
<feature type="transmembrane region" description="Helical" evidence="9">
    <location>
        <begin position="26"/>
        <end position="59"/>
    </location>
</feature>
<evidence type="ECO:0000313" key="11">
    <source>
        <dbReference type="EMBL" id="MCK9877049.1"/>
    </source>
</evidence>
<dbReference type="PANTHER" id="PTHR24421">
    <property type="entry name" value="NITRATE/NITRITE SENSOR PROTEIN NARX-RELATED"/>
    <property type="match status" value="1"/>
</dbReference>
<evidence type="ECO:0000256" key="7">
    <source>
        <dbReference type="ARBA" id="ARBA00022840"/>
    </source>
</evidence>